<dbReference type="RefSeq" id="YP_009133685.1">
    <property type="nucleotide sequence ID" value="NC_026924.1"/>
</dbReference>
<dbReference type="OrthoDB" id="26591at10239"/>
<evidence type="ECO:0000313" key="2">
    <source>
        <dbReference type="Proteomes" id="UP000033010"/>
    </source>
</evidence>
<accession>A0A0E3FDL3</accession>
<dbReference type="KEGG" id="vg:24171755"/>
<sequence length="47" mass="5851">MKKQKSDYVCVQTWNPIFERMQYHWVHKSEKDPEQFVKNLNPEQELL</sequence>
<dbReference type="Proteomes" id="UP000033010">
    <property type="component" value="Segment"/>
</dbReference>
<reference evidence="1 2" key="1">
    <citation type="submission" date="2013-12" db="EMBL/GenBank/DDBJ databases">
        <title>Ecological redundancy of diverse viral populations within a natural community.</title>
        <authorList>
            <person name="Gregory A.C."/>
            <person name="LaButti K."/>
            <person name="Copeland A."/>
            <person name="Woyke T."/>
            <person name="Sullivan M.B."/>
        </authorList>
    </citation>
    <scope>NUCLEOTIDE SEQUENCE [LARGE SCALE GENOMIC DNA]</scope>
    <source>
        <strain evidence="1">Syn7803US105</strain>
    </source>
</reference>
<gene>
    <name evidence="1" type="ORF">Syn7803US105_125</name>
</gene>
<evidence type="ECO:0000313" key="1">
    <source>
        <dbReference type="EMBL" id="AIX24469.1"/>
    </source>
</evidence>
<protein>
    <submittedName>
        <fullName evidence="1">Uncharacterized protein</fullName>
    </submittedName>
</protein>
<name>A0A0E3FDL3_9CAUD</name>
<organism evidence="1 2">
    <name type="scientific">Synechococcus phage ACG-2014g</name>
    <dbReference type="NCBI Taxonomy" id="1493512"/>
    <lineage>
        <taxon>Viruses</taxon>
        <taxon>Duplodnaviria</taxon>
        <taxon>Heunggongvirae</taxon>
        <taxon>Uroviricota</taxon>
        <taxon>Caudoviricetes</taxon>
        <taxon>Pantevenvirales</taxon>
        <taxon>Kyanoviridae</taxon>
        <taxon>Macariavirus</taxon>
        <taxon>Macariavirus tuscon14g</taxon>
    </lineage>
</organism>
<dbReference type="EMBL" id="KJ019071">
    <property type="protein sequence ID" value="AIX24469.1"/>
    <property type="molecule type" value="Genomic_DNA"/>
</dbReference>
<dbReference type="GeneID" id="24171755"/>
<proteinExistence type="predicted"/>
<keyword evidence="2" id="KW-1185">Reference proteome</keyword>